<comment type="caution">
    <text evidence="9">The sequence shown here is derived from an EMBL/GenBank/DDBJ whole genome shotgun (WGS) entry which is preliminary data.</text>
</comment>
<gene>
    <name evidence="9" type="ORF">J422_02360</name>
</gene>
<dbReference type="NCBIfam" id="TIGR02032">
    <property type="entry name" value="GG-red-SF"/>
    <property type="match status" value="1"/>
</dbReference>
<dbReference type="GO" id="GO:0016628">
    <property type="term" value="F:oxidoreductase activity, acting on the CH-CH group of donors, NAD or NADP as acceptor"/>
    <property type="evidence" value="ECO:0007669"/>
    <property type="project" value="InterPro"/>
</dbReference>
<keyword evidence="1" id="KW-0444">Lipid biosynthesis</keyword>
<keyword evidence="6" id="KW-0594">Phospholipid biosynthesis</keyword>
<evidence type="ECO:0000256" key="6">
    <source>
        <dbReference type="ARBA" id="ARBA00023209"/>
    </source>
</evidence>
<organism evidence="9 10">
    <name type="scientific">Methanocaldococcus villosus KIN24-T80</name>
    <dbReference type="NCBI Taxonomy" id="1069083"/>
    <lineage>
        <taxon>Archaea</taxon>
        <taxon>Methanobacteriati</taxon>
        <taxon>Methanobacteriota</taxon>
        <taxon>Methanomada group</taxon>
        <taxon>Methanococci</taxon>
        <taxon>Methanococcales</taxon>
        <taxon>Methanocaldococcaceae</taxon>
        <taxon>Methanocaldococcus</taxon>
    </lineage>
</organism>
<dbReference type="STRING" id="1069083.GCA_000371805_00353"/>
<protein>
    <submittedName>
        <fullName evidence="9">Geranylgeranyl reductase</fullName>
    </submittedName>
</protein>
<evidence type="ECO:0000256" key="2">
    <source>
        <dbReference type="ARBA" id="ARBA00022630"/>
    </source>
</evidence>
<dbReference type="Proteomes" id="UP000053695">
    <property type="component" value="Unassembled WGS sequence"/>
</dbReference>
<evidence type="ECO:0000256" key="5">
    <source>
        <dbReference type="ARBA" id="ARBA00023098"/>
    </source>
</evidence>
<feature type="domain" description="Digeranylgeranylglycerophospholipid reductase catalytic" evidence="8">
    <location>
        <begin position="158"/>
        <end position="236"/>
    </location>
</feature>
<evidence type="ECO:0000256" key="3">
    <source>
        <dbReference type="ARBA" id="ARBA00022827"/>
    </source>
</evidence>
<dbReference type="PANTHER" id="PTHR42685">
    <property type="entry name" value="GERANYLGERANYL DIPHOSPHATE REDUCTASE"/>
    <property type="match status" value="1"/>
</dbReference>
<evidence type="ECO:0000256" key="1">
    <source>
        <dbReference type="ARBA" id="ARBA00022516"/>
    </source>
</evidence>
<keyword evidence="10" id="KW-1185">Reference proteome</keyword>
<proteinExistence type="predicted"/>
<dbReference type="RefSeq" id="WP_004590344.1">
    <property type="nucleotide sequence ID" value="NZ_APMM01000015.1"/>
</dbReference>
<dbReference type="InterPro" id="IPR050407">
    <property type="entry name" value="Geranylgeranyl_reductase"/>
</dbReference>
<dbReference type="InterPro" id="IPR011777">
    <property type="entry name" value="Geranylgeranyl_Rdtase_fam"/>
</dbReference>
<dbReference type="InterPro" id="IPR036188">
    <property type="entry name" value="FAD/NAD-bd_sf"/>
</dbReference>
<keyword evidence="2" id="KW-0285">Flavoprotein</keyword>
<sequence>MEYDVVVIGGGIIGNITAKEIKGDVLIVEEHQSIGFPLQCAGIISKKCYESLEKPKGVVNKVRGAYIHTIKNTLKIESEKDMAYVMERKVMDKDIAIKAAKKCDILLKSYAEVEENKVIIKHGGEVIEIQPEVIVSAEGVRARTGMKLGLLKGREVLSACQFEMVNVKNIDDDFVHIFLDKRYSENFFVWIIPLEEDRVRVGLLDKGGGYNKLLKFINNKSEMFKNTSIVEFSVGALPIGYLKKTVKDNILLVGDSACHVKPLSGGGIYYGSLGGRIAGRVINEYLNGSGDLRRYDKEWRKEFGEELKTSLMIRKLFLKMGNETIDEIIKRIKDSDLVDYINKYGDMEKQSIIALKVLKSLGLSLGLKLIKEIL</sequence>
<dbReference type="GO" id="GO:0008654">
    <property type="term" value="P:phospholipid biosynthetic process"/>
    <property type="evidence" value="ECO:0007669"/>
    <property type="project" value="UniProtKB-KW"/>
</dbReference>
<dbReference type="Gene3D" id="3.30.9.10">
    <property type="entry name" value="D-Amino Acid Oxidase, subunit A, domain 2"/>
    <property type="match status" value="1"/>
</dbReference>
<keyword evidence="3" id="KW-0274">FAD</keyword>
<dbReference type="AlphaFoldDB" id="N6VTB0"/>
<evidence type="ECO:0000256" key="7">
    <source>
        <dbReference type="ARBA" id="ARBA00023264"/>
    </source>
</evidence>
<name>N6VTB0_9EURY</name>
<dbReference type="Gene3D" id="3.50.50.60">
    <property type="entry name" value="FAD/NAD(P)-binding domain"/>
    <property type="match status" value="1"/>
</dbReference>
<dbReference type="Pfam" id="PF22578">
    <property type="entry name" value="GGR_cat"/>
    <property type="match status" value="1"/>
</dbReference>
<accession>N6VTB0</accession>
<dbReference type="SUPFAM" id="SSF51905">
    <property type="entry name" value="FAD/NAD(P)-binding domain"/>
    <property type="match status" value="1"/>
</dbReference>
<dbReference type="EMBL" id="APMM01000015">
    <property type="protein sequence ID" value="ENN96431.1"/>
    <property type="molecule type" value="Genomic_DNA"/>
</dbReference>
<evidence type="ECO:0000256" key="4">
    <source>
        <dbReference type="ARBA" id="ARBA00023002"/>
    </source>
</evidence>
<dbReference type="PATRIC" id="fig|1069083.5.peg.464"/>
<evidence type="ECO:0000313" key="10">
    <source>
        <dbReference type="Proteomes" id="UP000053695"/>
    </source>
</evidence>
<reference evidence="9 10" key="1">
    <citation type="journal article" date="2013" name="Genome Announc.">
        <title>Draft Genome Sequence of a Highly Flagellated, Fast-Swimming Archaeon, Methanocaldococcus villosus Strain KIN24-T80 (DSM 22612).</title>
        <authorList>
            <person name="Thennarasu S."/>
            <person name="Polireddy D."/>
            <person name="Antony A."/>
            <person name="Yada M.R."/>
            <person name="Algarawi S."/>
            <person name="Sivakumar N."/>
        </authorList>
    </citation>
    <scope>NUCLEOTIDE SEQUENCE [LARGE SCALE GENOMIC DNA]</scope>
    <source>
        <strain evidence="9 10">KIN24-T80</strain>
    </source>
</reference>
<evidence type="ECO:0000313" key="9">
    <source>
        <dbReference type="EMBL" id="ENN96431.1"/>
    </source>
</evidence>
<dbReference type="OrthoDB" id="46008at2157"/>
<keyword evidence="5" id="KW-0443">Lipid metabolism</keyword>
<keyword evidence="4" id="KW-0560">Oxidoreductase</keyword>
<keyword evidence="7" id="KW-1208">Phospholipid metabolism</keyword>
<evidence type="ECO:0000259" key="8">
    <source>
        <dbReference type="Pfam" id="PF22578"/>
    </source>
</evidence>
<dbReference type="InterPro" id="IPR054715">
    <property type="entry name" value="GGR_cat"/>
</dbReference>
<dbReference type="PANTHER" id="PTHR42685:SF18">
    <property type="entry name" value="DIGERANYLGERANYLGLYCEROPHOSPHOLIPID REDUCTASE"/>
    <property type="match status" value="1"/>
</dbReference>